<gene>
    <name evidence="1" type="ORF">FMOSSE_LOCUS7131</name>
</gene>
<accession>A0A9N9BI53</accession>
<organism evidence="1 2">
    <name type="scientific">Funneliformis mosseae</name>
    <name type="common">Endomycorrhizal fungus</name>
    <name type="synonym">Glomus mosseae</name>
    <dbReference type="NCBI Taxonomy" id="27381"/>
    <lineage>
        <taxon>Eukaryota</taxon>
        <taxon>Fungi</taxon>
        <taxon>Fungi incertae sedis</taxon>
        <taxon>Mucoromycota</taxon>
        <taxon>Glomeromycotina</taxon>
        <taxon>Glomeromycetes</taxon>
        <taxon>Glomerales</taxon>
        <taxon>Glomeraceae</taxon>
        <taxon>Funneliformis</taxon>
    </lineage>
</organism>
<reference evidence="1" key="1">
    <citation type="submission" date="2021-06" db="EMBL/GenBank/DDBJ databases">
        <authorList>
            <person name="Kallberg Y."/>
            <person name="Tangrot J."/>
            <person name="Rosling A."/>
        </authorList>
    </citation>
    <scope>NUCLEOTIDE SEQUENCE</scope>
    <source>
        <strain evidence="1">87-6 pot B 2015</strain>
    </source>
</reference>
<comment type="caution">
    <text evidence="1">The sequence shown here is derived from an EMBL/GenBank/DDBJ whole genome shotgun (WGS) entry which is preliminary data.</text>
</comment>
<keyword evidence="2" id="KW-1185">Reference proteome</keyword>
<protein>
    <submittedName>
        <fullName evidence="1">12801_t:CDS:1</fullName>
    </submittedName>
</protein>
<dbReference type="EMBL" id="CAJVPP010001607">
    <property type="protein sequence ID" value="CAG8564511.1"/>
    <property type="molecule type" value="Genomic_DNA"/>
</dbReference>
<dbReference type="Proteomes" id="UP000789375">
    <property type="component" value="Unassembled WGS sequence"/>
</dbReference>
<proteinExistence type="predicted"/>
<evidence type="ECO:0000313" key="1">
    <source>
        <dbReference type="EMBL" id="CAG8564511.1"/>
    </source>
</evidence>
<name>A0A9N9BI53_FUNMO</name>
<evidence type="ECO:0000313" key="2">
    <source>
        <dbReference type="Proteomes" id="UP000789375"/>
    </source>
</evidence>
<sequence>MERDELKDVIKKKIIAPVAKGLKIRKVEIPDNDDKLANLLLNDRDELLATKKIRKYFPKEPYSYYYIFTKNCQAGTLGSVGRVAKEPYVLDGNQLRIIGEIVRPNEESDDDLFEDKDTFENDDKNFHEEIPLSTKDHTNADVAFISDLIRFTIEGYHLDWMFTVWKILKRTGSKCEDTSNILSSTFKVQKTLRDMHRNLIESISDESCGMLSNPVLHASNKLLMPGFCRHIFLTCYDDCQFSGSLYPNKI</sequence>
<dbReference type="AlphaFoldDB" id="A0A9N9BI53"/>